<feature type="region of interest" description="Disordered" evidence="5">
    <location>
        <begin position="669"/>
        <end position="697"/>
    </location>
</feature>
<name>A0A0L0SFJ4_ALLM3</name>
<dbReference type="CDD" id="cd14014">
    <property type="entry name" value="STKc_PknB_like"/>
    <property type="match status" value="1"/>
</dbReference>
<feature type="compositionally biased region" description="Pro residues" evidence="5">
    <location>
        <begin position="158"/>
        <end position="172"/>
    </location>
</feature>
<dbReference type="PROSITE" id="PS00108">
    <property type="entry name" value="PROTEIN_KINASE_ST"/>
    <property type="match status" value="1"/>
</dbReference>
<dbReference type="AlphaFoldDB" id="A0A0L0SFJ4"/>
<evidence type="ECO:0000256" key="5">
    <source>
        <dbReference type="SAM" id="MobiDB-lite"/>
    </source>
</evidence>
<feature type="compositionally biased region" description="Acidic residues" evidence="5">
    <location>
        <begin position="246"/>
        <end position="257"/>
    </location>
</feature>
<feature type="compositionally biased region" description="Basic residues" evidence="5">
    <location>
        <begin position="93"/>
        <end position="102"/>
    </location>
</feature>
<dbReference type="InterPro" id="IPR011009">
    <property type="entry name" value="Kinase-like_dom_sf"/>
</dbReference>
<dbReference type="InterPro" id="IPR050538">
    <property type="entry name" value="MAP_kinase_kinase_kinase"/>
</dbReference>
<evidence type="ECO:0000256" key="1">
    <source>
        <dbReference type="ARBA" id="ARBA00022679"/>
    </source>
</evidence>
<feature type="region of interest" description="Disordered" evidence="5">
    <location>
        <begin position="554"/>
        <end position="616"/>
    </location>
</feature>
<keyword evidence="3 7" id="KW-0418">Kinase</keyword>
<evidence type="ECO:0000313" key="7">
    <source>
        <dbReference type="EMBL" id="KNE61140.1"/>
    </source>
</evidence>
<protein>
    <submittedName>
        <fullName evidence="7">STE/STE11 protein kinase</fullName>
    </submittedName>
</protein>
<dbReference type="PANTHER" id="PTHR48016">
    <property type="entry name" value="MAP KINASE KINASE KINASE SSK2-RELATED-RELATED"/>
    <property type="match status" value="1"/>
</dbReference>
<dbReference type="PROSITE" id="PS50011">
    <property type="entry name" value="PROTEIN_KINASE_DOM"/>
    <property type="match status" value="1"/>
</dbReference>
<proteinExistence type="predicted"/>
<dbReference type="OrthoDB" id="1043025at2759"/>
<feature type="compositionally biased region" description="Low complexity" evidence="5">
    <location>
        <begin position="103"/>
        <end position="113"/>
    </location>
</feature>
<organism evidence="7 8">
    <name type="scientific">Allomyces macrogynus (strain ATCC 38327)</name>
    <name type="common">Allomyces javanicus var. macrogynus</name>
    <dbReference type="NCBI Taxonomy" id="578462"/>
    <lineage>
        <taxon>Eukaryota</taxon>
        <taxon>Fungi</taxon>
        <taxon>Fungi incertae sedis</taxon>
        <taxon>Blastocladiomycota</taxon>
        <taxon>Blastocladiomycetes</taxon>
        <taxon>Blastocladiales</taxon>
        <taxon>Blastocladiaceae</taxon>
        <taxon>Allomyces</taxon>
    </lineage>
</organism>
<feature type="region of interest" description="Disordered" evidence="5">
    <location>
        <begin position="82"/>
        <end position="298"/>
    </location>
</feature>
<dbReference type="EMBL" id="GG745337">
    <property type="protein sequence ID" value="KNE61140.1"/>
    <property type="molecule type" value="Genomic_DNA"/>
</dbReference>
<reference evidence="8" key="2">
    <citation type="submission" date="2009-11" db="EMBL/GenBank/DDBJ databases">
        <title>The Genome Sequence of Allomyces macrogynus strain ATCC 38327.</title>
        <authorList>
            <consortium name="The Broad Institute Genome Sequencing Platform"/>
            <person name="Russ C."/>
            <person name="Cuomo C."/>
            <person name="Shea T."/>
            <person name="Young S.K."/>
            <person name="Zeng Q."/>
            <person name="Koehrsen M."/>
            <person name="Haas B."/>
            <person name="Borodovsky M."/>
            <person name="Guigo R."/>
            <person name="Alvarado L."/>
            <person name="Berlin A."/>
            <person name="Borenstein D."/>
            <person name="Chen Z."/>
            <person name="Engels R."/>
            <person name="Freedman E."/>
            <person name="Gellesch M."/>
            <person name="Goldberg J."/>
            <person name="Griggs A."/>
            <person name="Gujja S."/>
            <person name="Heiman D."/>
            <person name="Hepburn T."/>
            <person name="Howarth C."/>
            <person name="Jen D."/>
            <person name="Larson L."/>
            <person name="Lewis B."/>
            <person name="Mehta T."/>
            <person name="Park D."/>
            <person name="Pearson M."/>
            <person name="Roberts A."/>
            <person name="Saif S."/>
            <person name="Shenoy N."/>
            <person name="Sisk P."/>
            <person name="Stolte C."/>
            <person name="Sykes S."/>
            <person name="Walk T."/>
            <person name="White J."/>
            <person name="Yandava C."/>
            <person name="Burger G."/>
            <person name="Gray M.W."/>
            <person name="Holland P.W.H."/>
            <person name="King N."/>
            <person name="Lang F.B.F."/>
            <person name="Roger A.J."/>
            <person name="Ruiz-Trillo I."/>
            <person name="Lander E."/>
            <person name="Nusbaum C."/>
        </authorList>
    </citation>
    <scope>NUCLEOTIDE SEQUENCE [LARGE SCALE GENOMIC DNA]</scope>
    <source>
        <strain evidence="8">ATCC 38327</strain>
    </source>
</reference>
<evidence type="ECO:0000313" key="8">
    <source>
        <dbReference type="Proteomes" id="UP000054350"/>
    </source>
</evidence>
<dbReference type="Pfam" id="PF00069">
    <property type="entry name" value="Pkinase"/>
    <property type="match status" value="1"/>
</dbReference>
<evidence type="ECO:0000259" key="6">
    <source>
        <dbReference type="PROSITE" id="PS50011"/>
    </source>
</evidence>
<keyword evidence="1" id="KW-0808">Transferase</keyword>
<dbReference type="GO" id="GO:0004672">
    <property type="term" value="F:protein kinase activity"/>
    <property type="evidence" value="ECO:0007669"/>
    <property type="project" value="InterPro"/>
</dbReference>
<dbReference type="InterPro" id="IPR008271">
    <property type="entry name" value="Ser/Thr_kinase_AS"/>
</dbReference>
<dbReference type="SUPFAM" id="SSF56112">
    <property type="entry name" value="Protein kinase-like (PK-like)"/>
    <property type="match status" value="1"/>
</dbReference>
<feature type="domain" description="Protein kinase" evidence="6">
    <location>
        <begin position="308"/>
        <end position="764"/>
    </location>
</feature>
<reference evidence="7 8" key="1">
    <citation type="submission" date="2009-11" db="EMBL/GenBank/DDBJ databases">
        <title>Annotation of Allomyces macrogynus ATCC 38327.</title>
        <authorList>
            <consortium name="The Broad Institute Genome Sequencing Platform"/>
            <person name="Russ C."/>
            <person name="Cuomo C."/>
            <person name="Burger G."/>
            <person name="Gray M.W."/>
            <person name="Holland P.W.H."/>
            <person name="King N."/>
            <person name="Lang F.B.F."/>
            <person name="Roger A.J."/>
            <person name="Ruiz-Trillo I."/>
            <person name="Young S.K."/>
            <person name="Zeng Q."/>
            <person name="Gargeya S."/>
            <person name="Fitzgerald M."/>
            <person name="Haas B."/>
            <person name="Abouelleil A."/>
            <person name="Alvarado L."/>
            <person name="Arachchi H.M."/>
            <person name="Berlin A."/>
            <person name="Chapman S.B."/>
            <person name="Gearin G."/>
            <person name="Goldberg J."/>
            <person name="Griggs A."/>
            <person name="Gujja S."/>
            <person name="Hansen M."/>
            <person name="Heiman D."/>
            <person name="Howarth C."/>
            <person name="Larimer J."/>
            <person name="Lui A."/>
            <person name="MacDonald P.J.P."/>
            <person name="McCowen C."/>
            <person name="Montmayeur A."/>
            <person name="Murphy C."/>
            <person name="Neiman D."/>
            <person name="Pearson M."/>
            <person name="Priest M."/>
            <person name="Roberts A."/>
            <person name="Saif S."/>
            <person name="Shea T."/>
            <person name="Sisk P."/>
            <person name="Stolte C."/>
            <person name="Sykes S."/>
            <person name="Wortman J."/>
            <person name="Nusbaum C."/>
            <person name="Birren B."/>
        </authorList>
    </citation>
    <scope>NUCLEOTIDE SEQUENCE [LARGE SCALE GENOMIC DNA]</scope>
    <source>
        <strain evidence="7 8">ATCC 38327</strain>
    </source>
</reference>
<gene>
    <name evidence="7" type="ORF">AMAG_06892</name>
</gene>
<feature type="compositionally biased region" description="Low complexity" evidence="5">
    <location>
        <begin position="258"/>
        <end position="269"/>
    </location>
</feature>
<dbReference type="GO" id="GO:0000165">
    <property type="term" value="P:MAPK cascade"/>
    <property type="evidence" value="ECO:0007669"/>
    <property type="project" value="UniProtKB-ARBA"/>
</dbReference>
<evidence type="ECO:0000256" key="4">
    <source>
        <dbReference type="ARBA" id="ARBA00022840"/>
    </source>
</evidence>
<feature type="compositionally biased region" description="Low complexity" evidence="5">
    <location>
        <begin position="584"/>
        <end position="593"/>
    </location>
</feature>
<dbReference type="VEuPathDB" id="FungiDB:AMAG_06892"/>
<keyword evidence="4" id="KW-0067">ATP-binding</keyword>
<dbReference type="InterPro" id="IPR000719">
    <property type="entry name" value="Prot_kinase_dom"/>
</dbReference>
<feature type="compositionally biased region" description="Low complexity" evidence="5">
    <location>
        <begin position="555"/>
        <end position="574"/>
    </location>
</feature>
<feature type="compositionally biased region" description="Polar residues" evidence="5">
    <location>
        <begin position="144"/>
        <end position="153"/>
    </location>
</feature>
<dbReference type="SMART" id="SM00220">
    <property type="entry name" value="S_TKc"/>
    <property type="match status" value="1"/>
</dbReference>
<evidence type="ECO:0000256" key="2">
    <source>
        <dbReference type="ARBA" id="ARBA00022741"/>
    </source>
</evidence>
<dbReference type="Gene3D" id="1.10.510.10">
    <property type="entry name" value="Transferase(Phosphotransferase) domain 1"/>
    <property type="match status" value="2"/>
</dbReference>
<keyword evidence="2" id="KW-0547">Nucleotide-binding</keyword>
<keyword evidence="8" id="KW-1185">Reference proteome</keyword>
<accession>A0A0L0SFJ4</accession>
<evidence type="ECO:0000256" key="3">
    <source>
        <dbReference type="ARBA" id="ARBA00022777"/>
    </source>
</evidence>
<sequence>MVGILLNKLRHLGTPAAAATAATRPSDATVHAADYDDDLFHLACLKLAIFMYHPHERAKYIRYKRRLPHARDLRSRFIYKHDAADDPDTNTPRHSRASRGSRSRSQSSLASSTKRSHSRPGRVTARSRAAAHQRDHSPAESALSLRSDQQLSTAPLYPLGPAPPPPPPPPPDGTTTANGSGVPARRSSAAAKWLHKHLPRTSSWIARLNPPADSRDSASILDLGPDDEDDDDDDFLVVHLAKPDLVNDDDNGSDNDDLAAAAAPTSATADPPPPQTNNPSSDVASLASMGDSPTRSSTDIHVRDGLRWRLEELIGEGAVGLVYRATLIPDPPLTPVPVAVKHLHLPSTNPHLNRRNFEQLIAALSLADHPNIIAYLGSHIMDDDCFLLMELCEGGTLSDWIRRNGPLRDRARLVEYIRQMVSGLEFMHRHGVIHRDLKPSNIMLKNGVLKIADFSSAKFHGLCCRKVHDARVVGTPSYLAPEIVAGHQMIEIKGAQDIWSLGCSIYELIMGKPPFSEVDNVWSLYFGSYASINIPPPRPSSRLRAIFGLRPLNGTTATTPTSTPSTPPINFTTPAAPLVPAKPTAPSAPLTADPDPDSDDDGSPSPLDTVQSEGIPALLGGAATLRRQQYRYTARDAVGLDSAHEQALVVTPCDEDEDPLAKVEIPAELTTLSRQRSQDEGGSEAVEEDTPPAGAIVGNDAQGYVKYKFLEPLFPMVKNHHPLLSQLCQAGAVDPVALDFMAKCLAWDPRTRGTAAQLLAHPLLRMG</sequence>
<feature type="compositionally biased region" description="Acidic residues" evidence="5">
    <location>
        <begin position="681"/>
        <end position="690"/>
    </location>
</feature>
<feature type="compositionally biased region" description="Acidic residues" evidence="5">
    <location>
        <begin position="224"/>
        <end position="235"/>
    </location>
</feature>
<dbReference type="GO" id="GO:0005524">
    <property type="term" value="F:ATP binding"/>
    <property type="evidence" value="ECO:0007669"/>
    <property type="project" value="UniProtKB-KW"/>
</dbReference>
<dbReference type="Proteomes" id="UP000054350">
    <property type="component" value="Unassembled WGS sequence"/>
</dbReference>
<dbReference type="STRING" id="578462.A0A0L0SFJ4"/>
<dbReference type="PANTHER" id="PTHR48016:SF56">
    <property type="entry name" value="MAPKK KINASE"/>
    <property type="match status" value="1"/>
</dbReference>
<dbReference type="eggNOG" id="KOG4645">
    <property type="taxonomic scope" value="Eukaryota"/>
</dbReference>